<evidence type="ECO:0000256" key="19">
    <source>
        <dbReference type="RuleBase" id="RU004468"/>
    </source>
</evidence>
<dbReference type="InterPro" id="IPR017853">
    <property type="entry name" value="GH"/>
</dbReference>
<evidence type="ECO:0000256" key="12">
    <source>
        <dbReference type="ARBA" id="ARBA00052085"/>
    </source>
</evidence>
<feature type="active site" description="Nucleophile" evidence="18">
    <location>
        <position position="401"/>
    </location>
</feature>
<evidence type="ECO:0000313" key="21">
    <source>
        <dbReference type="EMBL" id="KAL1400775.1"/>
    </source>
</evidence>
<comment type="catalytic activity">
    <reaction evidence="12">
        <text>beta-D-glucosyl-(1&lt;-&gt;1)-sphing-4-enine + H2O = sphing-4-enine + D-glucose</text>
        <dbReference type="Rhea" id="RHEA:59288"/>
        <dbReference type="ChEBI" id="CHEBI:4167"/>
        <dbReference type="ChEBI" id="CHEBI:15377"/>
        <dbReference type="ChEBI" id="CHEBI:57756"/>
        <dbReference type="ChEBI" id="CHEBI:83992"/>
    </reaction>
    <physiologicalReaction direction="left-to-right" evidence="12">
        <dbReference type="Rhea" id="RHEA:59289"/>
    </physiologicalReaction>
</comment>
<dbReference type="Gene3D" id="3.20.20.80">
    <property type="entry name" value="Glycosidases"/>
    <property type="match status" value="1"/>
</dbReference>
<feature type="signal peptide" evidence="20">
    <location>
        <begin position="1"/>
        <end position="20"/>
    </location>
</feature>
<evidence type="ECO:0000256" key="15">
    <source>
        <dbReference type="ARBA" id="ARBA00079026"/>
    </source>
</evidence>
<comment type="catalytic activity">
    <reaction evidence="1">
        <text>Hydrolysis of terminal, non-reducing beta-D-glucosyl residues with release of beta-D-glucose.</text>
        <dbReference type="EC" id="3.2.1.21"/>
    </reaction>
</comment>
<name>A0ABD1DNK1_CULPP</name>
<dbReference type="GO" id="GO:0016052">
    <property type="term" value="P:carbohydrate catabolic process"/>
    <property type="evidence" value="ECO:0007669"/>
    <property type="project" value="UniProtKB-ARBA"/>
</dbReference>
<evidence type="ECO:0000256" key="11">
    <source>
        <dbReference type="ARBA" id="ARBA00051666"/>
    </source>
</evidence>
<dbReference type="PROSITE" id="PS00653">
    <property type="entry name" value="GLYCOSYL_HYDROL_F1_2"/>
    <property type="match status" value="1"/>
</dbReference>
<keyword evidence="6 19" id="KW-0326">Glycosidase</keyword>
<comment type="catalytic activity">
    <reaction evidence="11">
        <text>beta-D-glucosyl-(1&lt;-&gt;1)-N-octadecanoylsphing-4-enine + H2O = N-octadecanoylsphing-4-enine + D-glucose</text>
        <dbReference type="Rhea" id="RHEA:59284"/>
        <dbReference type="ChEBI" id="CHEBI:4167"/>
        <dbReference type="ChEBI" id="CHEBI:15377"/>
        <dbReference type="ChEBI" id="CHEBI:72961"/>
        <dbReference type="ChEBI" id="CHEBI:84719"/>
    </reaction>
    <physiologicalReaction direction="left-to-right" evidence="11">
        <dbReference type="Rhea" id="RHEA:59285"/>
    </physiologicalReaction>
</comment>
<evidence type="ECO:0000256" key="2">
    <source>
        <dbReference type="ARBA" id="ARBA00012657"/>
    </source>
</evidence>
<comment type="catalytic activity">
    <reaction evidence="8">
        <text>beta-D-galactosyl-(1&lt;-&gt;1)-sphing-4-enine + H2O = sphing-4-enine + D-galactose</text>
        <dbReference type="Rhea" id="RHEA:43908"/>
        <dbReference type="ChEBI" id="CHEBI:4139"/>
        <dbReference type="ChEBI" id="CHEBI:15377"/>
        <dbReference type="ChEBI" id="CHEBI:57756"/>
        <dbReference type="ChEBI" id="CHEBI:57934"/>
    </reaction>
    <physiologicalReaction direction="left-to-right" evidence="8">
        <dbReference type="Rhea" id="RHEA:43909"/>
    </physiologicalReaction>
</comment>
<evidence type="ECO:0000256" key="9">
    <source>
        <dbReference type="ARBA" id="ARBA00050809"/>
    </source>
</evidence>
<comment type="catalytic activity">
    <reaction evidence="7">
        <text>a beta-D-galactosyl-(1&lt;-&gt;1')-N-acylsphing-4-enine + H2O = an N-acylsphing-4-enine + D-galactose</text>
        <dbReference type="Rhea" id="RHEA:14297"/>
        <dbReference type="ChEBI" id="CHEBI:4139"/>
        <dbReference type="ChEBI" id="CHEBI:15377"/>
        <dbReference type="ChEBI" id="CHEBI:18390"/>
        <dbReference type="ChEBI" id="CHEBI:52639"/>
        <dbReference type="EC" id="3.2.1.46"/>
    </reaction>
    <physiologicalReaction direction="left-to-right" evidence="7">
        <dbReference type="Rhea" id="RHEA:14298"/>
    </physiologicalReaction>
</comment>
<evidence type="ECO:0000256" key="10">
    <source>
        <dbReference type="ARBA" id="ARBA00051414"/>
    </source>
</evidence>
<evidence type="ECO:0000256" key="4">
    <source>
        <dbReference type="ARBA" id="ARBA00022729"/>
    </source>
</evidence>
<evidence type="ECO:0000256" key="20">
    <source>
        <dbReference type="SAM" id="SignalP"/>
    </source>
</evidence>
<feature type="chain" id="PRO_5044896857" description="Cytosolic beta-glucosidase" evidence="20">
    <location>
        <begin position="21"/>
        <end position="496"/>
    </location>
</feature>
<reference evidence="21 22" key="1">
    <citation type="submission" date="2024-05" db="EMBL/GenBank/DDBJ databases">
        <title>Culex pipiens pipiens assembly and annotation.</title>
        <authorList>
            <person name="Alout H."/>
            <person name="Durand T."/>
        </authorList>
    </citation>
    <scope>NUCLEOTIDE SEQUENCE [LARGE SCALE GENOMIC DNA]</scope>
    <source>
        <strain evidence="21">HA-2024</strain>
        <tissue evidence="21">Whole body</tissue>
    </source>
</reference>
<dbReference type="EC" id="3.2.1.46" evidence="2"/>
<dbReference type="EMBL" id="JBEHCU010005135">
    <property type="protein sequence ID" value="KAL1400775.1"/>
    <property type="molecule type" value="Genomic_DNA"/>
</dbReference>
<dbReference type="Pfam" id="PF00232">
    <property type="entry name" value="Glyco_hydro_1"/>
    <property type="match status" value="1"/>
</dbReference>
<comment type="caution">
    <text evidence="21">The sequence shown here is derived from an EMBL/GenBank/DDBJ whole genome shotgun (WGS) entry which is preliminary data.</text>
</comment>
<evidence type="ECO:0000313" key="22">
    <source>
        <dbReference type="Proteomes" id="UP001562425"/>
    </source>
</evidence>
<gene>
    <name evidence="21" type="ORF">pipiens_007152</name>
</gene>
<dbReference type="InterPro" id="IPR018120">
    <property type="entry name" value="Glyco_hydro_1_AS"/>
</dbReference>
<proteinExistence type="inferred from homology"/>
<dbReference type="EC" id="3.2.1.21" evidence="3"/>
<dbReference type="PRINTS" id="PR00131">
    <property type="entry name" value="GLHYDRLASE1"/>
</dbReference>
<evidence type="ECO:0000256" key="6">
    <source>
        <dbReference type="ARBA" id="ARBA00023295"/>
    </source>
</evidence>
<comment type="catalytic activity">
    <reaction evidence="10">
        <text>a beta-D-xylosyl-(1&lt;-&gt;1')-N-acylsphing-4-enine + cholesterol = cholesteryl 3-beta-D-xyloside + an N-acylsphing-4-enine</text>
        <dbReference type="Rhea" id="RHEA:70239"/>
        <dbReference type="ChEBI" id="CHEBI:16113"/>
        <dbReference type="ChEBI" id="CHEBI:52639"/>
        <dbReference type="ChEBI" id="CHEBI:189067"/>
        <dbReference type="ChEBI" id="CHEBI:189068"/>
    </reaction>
    <physiologicalReaction direction="left-to-right" evidence="10">
        <dbReference type="Rhea" id="RHEA:70240"/>
    </physiologicalReaction>
    <physiologicalReaction direction="right-to-left" evidence="10">
        <dbReference type="Rhea" id="RHEA:70241"/>
    </physiologicalReaction>
</comment>
<evidence type="ECO:0000256" key="13">
    <source>
        <dbReference type="ARBA" id="ARBA00060858"/>
    </source>
</evidence>
<dbReference type="InterPro" id="IPR033132">
    <property type="entry name" value="GH_1_N_CS"/>
</dbReference>
<evidence type="ECO:0000256" key="3">
    <source>
        <dbReference type="ARBA" id="ARBA00012744"/>
    </source>
</evidence>
<evidence type="ECO:0000256" key="5">
    <source>
        <dbReference type="ARBA" id="ARBA00022801"/>
    </source>
</evidence>
<evidence type="ECO:0000256" key="1">
    <source>
        <dbReference type="ARBA" id="ARBA00000448"/>
    </source>
</evidence>
<dbReference type="GO" id="GO:0008422">
    <property type="term" value="F:beta-glucosidase activity"/>
    <property type="evidence" value="ECO:0007669"/>
    <property type="project" value="UniProtKB-EC"/>
</dbReference>
<dbReference type="SUPFAM" id="SSF51445">
    <property type="entry name" value="(Trans)glycosidases"/>
    <property type="match status" value="1"/>
</dbReference>
<comment type="catalytic activity">
    <reaction evidence="9">
        <text>beta-D-galactosyl-(1&lt;-&gt;1')-N-octadecanoylsphing-4-enine + H2O = N-octadecanoylsphing-4-enine + D-galactose</text>
        <dbReference type="Rhea" id="RHEA:59292"/>
        <dbReference type="ChEBI" id="CHEBI:4139"/>
        <dbReference type="ChEBI" id="CHEBI:15377"/>
        <dbReference type="ChEBI" id="CHEBI:72961"/>
        <dbReference type="ChEBI" id="CHEBI:84720"/>
    </reaction>
    <physiologicalReaction direction="left-to-right" evidence="9">
        <dbReference type="Rhea" id="RHEA:59293"/>
    </physiologicalReaction>
</comment>
<dbReference type="AlphaFoldDB" id="A0ABD1DNK1"/>
<comment type="similarity">
    <text evidence="13">Belongs to the glycosyl hydrolase 1 family. Klotho subfamily.</text>
</comment>
<accession>A0ABD1DNK1</accession>
<dbReference type="GO" id="GO:0004336">
    <property type="term" value="F:galactosylceramidase activity"/>
    <property type="evidence" value="ECO:0007669"/>
    <property type="project" value="UniProtKB-EC"/>
</dbReference>
<evidence type="ECO:0000256" key="17">
    <source>
        <dbReference type="ARBA" id="ARBA00083229"/>
    </source>
</evidence>
<dbReference type="FunFam" id="3.20.20.80:FF:000011">
    <property type="entry name" value="Cytosolic beta-glucosidase"/>
    <property type="match status" value="1"/>
</dbReference>
<keyword evidence="5 19" id="KW-0378">Hydrolase</keyword>
<dbReference type="Proteomes" id="UP001562425">
    <property type="component" value="Unassembled WGS sequence"/>
</dbReference>
<organism evidence="21 22">
    <name type="scientific">Culex pipiens pipiens</name>
    <name type="common">Northern house mosquito</name>
    <dbReference type="NCBI Taxonomy" id="38569"/>
    <lineage>
        <taxon>Eukaryota</taxon>
        <taxon>Metazoa</taxon>
        <taxon>Ecdysozoa</taxon>
        <taxon>Arthropoda</taxon>
        <taxon>Hexapoda</taxon>
        <taxon>Insecta</taxon>
        <taxon>Pterygota</taxon>
        <taxon>Neoptera</taxon>
        <taxon>Endopterygota</taxon>
        <taxon>Diptera</taxon>
        <taxon>Nematocera</taxon>
        <taxon>Culicoidea</taxon>
        <taxon>Culicidae</taxon>
        <taxon>Culicinae</taxon>
        <taxon>Culicini</taxon>
        <taxon>Culex</taxon>
        <taxon>Culex</taxon>
    </lineage>
</organism>
<dbReference type="PANTHER" id="PTHR10353:SF36">
    <property type="entry name" value="LP05116P"/>
    <property type="match status" value="1"/>
</dbReference>
<keyword evidence="22" id="KW-1185">Reference proteome</keyword>
<dbReference type="PANTHER" id="PTHR10353">
    <property type="entry name" value="GLYCOSYL HYDROLASE"/>
    <property type="match status" value="1"/>
</dbReference>
<protein>
    <recommendedName>
        <fullName evidence="14">Cytosolic beta-glucosidase</fullName>
        <ecNumber evidence="3">3.2.1.21</ecNumber>
        <ecNumber evidence="2">3.2.1.46</ecNumber>
    </recommendedName>
    <alternativeName>
        <fullName evidence="15">Cytosolic galactosylceramidase</fullName>
    </alternativeName>
    <alternativeName>
        <fullName evidence="17">Cytosolic glucosylceramidase</fullName>
    </alternativeName>
    <alternativeName>
        <fullName evidence="16">Cytosolic glycosylceramidase</fullName>
    </alternativeName>
</protein>
<evidence type="ECO:0000256" key="8">
    <source>
        <dbReference type="ARBA" id="ARBA00048813"/>
    </source>
</evidence>
<dbReference type="PROSITE" id="PS00572">
    <property type="entry name" value="GLYCOSYL_HYDROL_F1_1"/>
    <property type="match status" value="1"/>
</dbReference>
<keyword evidence="4 20" id="KW-0732">Signal</keyword>
<sequence length="496" mass="56928">MGRRTFAILLSCCLLAVTFAKERSFPPGFKFGVGTSAYQIEGGWDADGKGESIWDHLTHNYPEKIADRTNGDIACDSYNNWERDVEMIRELGVDMYRFSLSWSRIMPSGISNDVNQAGIDYYNNLINGLLKYNIEPMVTLYHWDLPQRLQEIGGWTNREVVGHFREYARVVYEAFGDRVKWWTTFNEPIQTCLLSYEYDQMAPGYDFPGVPCYLCTHNVLLSHAEAVELYRKQYQPTQQGIIGITVDSSWALPRSDSAEDQEASELVMQFHIGWYMHPIYSKTGNYPQVMIDRINALSQEQGFANSRLPVFTEEEIEKLKGSSDFFGINAYTTNIVYKNDADNSANLRVPSFDHDRNTLGYQDPSWPASGSGWLKVYPKGLYYLLNWIREEYDSPPIYITENGVSDLGGTKDVARVEFYNSYLNAVLDAMEDGCDVRGYVAWSLMDNFEWRAGLTERFGMYYVDYEDSKRTRIAKSSAKVFANIIKTRTIDPDFLA</sequence>
<evidence type="ECO:0000256" key="7">
    <source>
        <dbReference type="ARBA" id="ARBA00033698"/>
    </source>
</evidence>
<evidence type="ECO:0000256" key="16">
    <source>
        <dbReference type="ARBA" id="ARBA00081896"/>
    </source>
</evidence>
<dbReference type="InterPro" id="IPR001360">
    <property type="entry name" value="Glyco_hydro_1"/>
</dbReference>
<evidence type="ECO:0000256" key="18">
    <source>
        <dbReference type="PROSITE-ProRule" id="PRU10055"/>
    </source>
</evidence>
<evidence type="ECO:0000256" key="14">
    <source>
        <dbReference type="ARBA" id="ARBA00068094"/>
    </source>
</evidence>